<sequence length="239" mass="25695">MDEIVAVADMASHLPRRLDKQKLLYIRDTLLPGSVEPAVNKRFDQFIAPLKSILRSTAAAPHSSGNGEDKGPHSWDSLSDSAKEEVPKTKCPLSMGRRGFIPLTSNLCAIFEQALGRKPHRALSETSEESAKSPSPSVAAFSCESSSSGSSGSTKRGEESVRSNHSPGAAEHPSSQAQQKALPTYRLTFTAITSLMVGLTVATKDESFFGFLPKTDIDDDYPSHSCRSMGSSNLVNILN</sequence>
<proteinExistence type="predicted"/>
<accession>A0A9W8LWZ8</accession>
<name>A0A9W8LWZ8_9FUNG</name>
<evidence type="ECO:0000256" key="1">
    <source>
        <dbReference type="SAM" id="MobiDB-lite"/>
    </source>
</evidence>
<organism evidence="2 3">
    <name type="scientific">Coemansia brasiliensis</name>
    <dbReference type="NCBI Taxonomy" id="2650707"/>
    <lineage>
        <taxon>Eukaryota</taxon>
        <taxon>Fungi</taxon>
        <taxon>Fungi incertae sedis</taxon>
        <taxon>Zoopagomycota</taxon>
        <taxon>Kickxellomycotina</taxon>
        <taxon>Kickxellomycetes</taxon>
        <taxon>Kickxellales</taxon>
        <taxon>Kickxellaceae</taxon>
        <taxon>Coemansia</taxon>
    </lineage>
</organism>
<feature type="region of interest" description="Disordered" evidence="1">
    <location>
        <begin position="58"/>
        <end position="94"/>
    </location>
</feature>
<gene>
    <name evidence="2" type="ORF">IWW36_005525</name>
</gene>
<feature type="compositionally biased region" description="Low complexity" evidence="1">
    <location>
        <begin position="135"/>
        <end position="154"/>
    </location>
</feature>
<comment type="caution">
    <text evidence="2">The sequence shown here is derived from an EMBL/GenBank/DDBJ whole genome shotgun (WGS) entry which is preliminary data.</text>
</comment>
<dbReference type="Proteomes" id="UP001139887">
    <property type="component" value="Unassembled WGS sequence"/>
</dbReference>
<dbReference type="OrthoDB" id="3862662at2759"/>
<keyword evidence="3" id="KW-1185">Reference proteome</keyword>
<evidence type="ECO:0000313" key="2">
    <source>
        <dbReference type="EMBL" id="KAJ2843550.1"/>
    </source>
</evidence>
<dbReference type="EMBL" id="JANBUW010001374">
    <property type="protein sequence ID" value="KAJ2843550.1"/>
    <property type="molecule type" value="Genomic_DNA"/>
</dbReference>
<reference evidence="2" key="1">
    <citation type="submission" date="2022-07" db="EMBL/GenBank/DDBJ databases">
        <title>Phylogenomic reconstructions and comparative analyses of Kickxellomycotina fungi.</title>
        <authorList>
            <person name="Reynolds N.K."/>
            <person name="Stajich J.E."/>
            <person name="Barry K."/>
            <person name="Grigoriev I.V."/>
            <person name="Crous P."/>
            <person name="Smith M.E."/>
        </authorList>
    </citation>
    <scope>NUCLEOTIDE SEQUENCE</scope>
    <source>
        <strain evidence="2">NRRL 1566</strain>
    </source>
</reference>
<feature type="region of interest" description="Disordered" evidence="1">
    <location>
        <begin position="121"/>
        <end position="179"/>
    </location>
</feature>
<protein>
    <submittedName>
        <fullName evidence="2">Uncharacterized protein</fullName>
    </submittedName>
</protein>
<dbReference type="AlphaFoldDB" id="A0A9W8LWZ8"/>
<evidence type="ECO:0000313" key="3">
    <source>
        <dbReference type="Proteomes" id="UP001139887"/>
    </source>
</evidence>